<dbReference type="PANTHER" id="PTHR23327">
    <property type="entry name" value="RING FINGER PROTEIN 127"/>
    <property type="match status" value="1"/>
</dbReference>
<dbReference type="PROSITE" id="PS50005">
    <property type="entry name" value="TPR"/>
    <property type="match status" value="1"/>
</dbReference>
<dbReference type="EnsemblPlants" id="ORUFI11G12510.3">
    <property type="protein sequence ID" value="ORUFI11G12510.3"/>
    <property type="gene ID" value="ORUFI11G12510"/>
</dbReference>
<dbReference type="InterPro" id="IPR011990">
    <property type="entry name" value="TPR-like_helical_dom_sf"/>
</dbReference>
<dbReference type="Gene3D" id="2.30.130.40">
    <property type="entry name" value="LON domain-like"/>
    <property type="match status" value="1"/>
</dbReference>
<dbReference type="Pfam" id="PF02190">
    <property type="entry name" value="LON_substr_bdg"/>
    <property type="match status" value="1"/>
</dbReference>
<feature type="repeat" description="TPR" evidence="1">
    <location>
        <begin position="37"/>
        <end position="70"/>
    </location>
</feature>
<dbReference type="Gramene" id="ORUFI11G12510.3">
    <property type="protein sequence ID" value="ORUFI11G12510.3"/>
    <property type="gene ID" value="ORUFI11G12510"/>
</dbReference>
<name>A0A0E0R7S9_ORYRU</name>
<evidence type="ECO:0000313" key="4">
    <source>
        <dbReference type="Proteomes" id="UP000008022"/>
    </source>
</evidence>
<dbReference type="Proteomes" id="UP000008022">
    <property type="component" value="Unassembled WGS sequence"/>
</dbReference>
<dbReference type="AlphaFoldDB" id="A0A0E0R7S9"/>
<dbReference type="GO" id="GO:0061630">
    <property type="term" value="F:ubiquitin protein ligase activity"/>
    <property type="evidence" value="ECO:0007669"/>
    <property type="project" value="TreeGrafter"/>
</dbReference>
<proteinExistence type="predicted"/>
<protein>
    <recommendedName>
        <fullName evidence="2">Lon N-terminal domain-containing protein</fullName>
    </recommendedName>
</protein>
<feature type="domain" description="Lon N-terminal" evidence="2">
    <location>
        <begin position="149"/>
        <end position="354"/>
    </location>
</feature>
<organism evidence="3 4">
    <name type="scientific">Oryza rufipogon</name>
    <name type="common">Brownbeard rice</name>
    <name type="synonym">Asian wild rice</name>
    <dbReference type="NCBI Taxonomy" id="4529"/>
    <lineage>
        <taxon>Eukaryota</taxon>
        <taxon>Viridiplantae</taxon>
        <taxon>Streptophyta</taxon>
        <taxon>Embryophyta</taxon>
        <taxon>Tracheophyta</taxon>
        <taxon>Spermatophyta</taxon>
        <taxon>Magnoliopsida</taxon>
        <taxon>Liliopsida</taxon>
        <taxon>Poales</taxon>
        <taxon>Poaceae</taxon>
        <taxon>BOP clade</taxon>
        <taxon>Oryzoideae</taxon>
        <taxon>Oryzeae</taxon>
        <taxon>Oryzinae</taxon>
        <taxon>Oryza</taxon>
    </lineage>
</organism>
<keyword evidence="4" id="KW-1185">Reference proteome</keyword>
<dbReference type="SMART" id="SM00464">
    <property type="entry name" value="LON"/>
    <property type="match status" value="1"/>
</dbReference>
<dbReference type="InterPro" id="IPR015947">
    <property type="entry name" value="PUA-like_sf"/>
</dbReference>
<dbReference type="Gene3D" id="1.25.40.10">
    <property type="entry name" value="Tetratricopeptide repeat domain"/>
    <property type="match status" value="1"/>
</dbReference>
<sequence length="362" mass="41188">MTSPGASSFAAALVVEDFPWVKREEEMGMDPDKYREVFDLAQRGARAFRDGHFDEAISFYSKAQTLRPGDPIILSNRSSAFCMISQVLRERSAADSEYQPLNGLDPTTHAELALKDAEKVLAIGSNSPRPYLLKAYALILSPLHVGTHSVALVYINQWIMVRRIMEGNHRMGMVGIDSATGTVADCGCEVEILECEPLPDGRFYLEVEGSRRFRILRSWDQDGYRVAEIEWLQDISLPDGSQERKDLMERANAASELARTYIRRAREISRPARRARQTDLESMPGPQDPENFSFWLVNLINLRPSDRLDLLRLSDTREVCSKRNVLFLPKRSCYNYVLLLLLQRISRSLRLLGDAEQSCRVQ</sequence>
<dbReference type="PANTHER" id="PTHR23327:SF42">
    <property type="entry name" value="LON PEPTIDASE N-TERMINAL DOMAIN AND RING FINGER PROTEIN C14F5.10C"/>
    <property type="match status" value="1"/>
</dbReference>
<keyword evidence="1" id="KW-0802">TPR repeat</keyword>
<dbReference type="InterPro" id="IPR003111">
    <property type="entry name" value="Lon_prtase_N"/>
</dbReference>
<dbReference type="InterPro" id="IPR019734">
    <property type="entry name" value="TPR_rpt"/>
</dbReference>
<evidence type="ECO:0000256" key="1">
    <source>
        <dbReference type="PROSITE-ProRule" id="PRU00339"/>
    </source>
</evidence>
<dbReference type="SUPFAM" id="SSF88697">
    <property type="entry name" value="PUA domain-like"/>
    <property type="match status" value="1"/>
</dbReference>
<dbReference type="InterPro" id="IPR046336">
    <property type="entry name" value="Lon_prtase_N_sf"/>
</dbReference>
<accession>A0A0E0R7S9</accession>
<reference evidence="4" key="1">
    <citation type="submission" date="2013-06" db="EMBL/GenBank/DDBJ databases">
        <authorList>
            <person name="Zhao Q."/>
        </authorList>
    </citation>
    <scope>NUCLEOTIDE SEQUENCE</scope>
    <source>
        <strain evidence="4">cv. W1943</strain>
    </source>
</reference>
<evidence type="ECO:0000259" key="2">
    <source>
        <dbReference type="SMART" id="SM00464"/>
    </source>
</evidence>
<evidence type="ECO:0000313" key="3">
    <source>
        <dbReference type="EnsemblPlants" id="ORUFI11G12510.3"/>
    </source>
</evidence>
<reference evidence="3" key="2">
    <citation type="submission" date="2015-06" db="UniProtKB">
        <authorList>
            <consortium name="EnsemblPlants"/>
        </authorList>
    </citation>
    <scope>IDENTIFICATION</scope>
</reference>
<dbReference type="SUPFAM" id="SSF48452">
    <property type="entry name" value="TPR-like"/>
    <property type="match status" value="1"/>
</dbReference>